<feature type="transmembrane region" description="Helical" evidence="1">
    <location>
        <begin position="393"/>
        <end position="411"/>
    </location>
</feature>
<feature type="transmembrane region" description="Helical" evidence="1">
    <location>
        <begin position="307"/>
        <end position="328"/>
    </location>
</feature>
<feature type="transmembrane region" description="Helical" evidence="1">
    <location>
        <begin position="271"/>
        <end position="295"/>
    </location>
</feature>
<accession>A0A3L8PKC4</accession>
<dbReference type="RefSeq" id="WP_121795050.1">
    <property type="nucleotide sequence ID" value="NZ_RDBF01000011.1"/>
</dbReference>
<feature type="transmembrane region" description="Helical" evidence="1">
    <location>
        <begin position="20"/>
        <end position="44"/>
    </location>
</feature>
<dbReference type="OrthoDB" id="8168962at2"/>
<name>A0A3L8PKC4_9ACTN</name>
<dbReference type="EMBL" id="RDBF01000011">
    <property type="protein sequence ID" value="RLV55048.1"/>
    <property type="molecule type" value="Genomic_DNA"/>
</dbReference>
<feature type="transmembrane region" description="Helical" evidence="1">
    <location>
        <begin position="354"/>
        <end position="373"/>
    </location>
</feature>
<evidence type="ECO:0008006" key="4">
    <source>
        <dbReference type="Google" id="ProtNLM"/>
    </source>
</evidence>
<keyword evidence="3" id="KW-1185">Reference proteome</keyword>
<evidence type="ECO:0000313" key="2">
    <source>
        <dbReference type="EMBL" id="RLV55048.1"/>
    </source>
</evidence>
<sequence length="413" mass="44895">MLIAGPIATHGLGGQTDLPIPFPVAVIGGAWALTITFAVVAFAWRKPRFAEPLDIGRPPGVRSWLTLIGTVVTAWVYGALYLGSEQRQDGAVGFFYTWLWVSPVPLALLAGHVWRDLSPWRGAQRLIGRALGRPQGFLRYPSRLGYWPAAAGLFAFVWLELCSPDPGAVASVRWWLGGYAVLTLAGGVVFGPRWFNRADPFDVYSAVVARLSPLVVDRRWRPHNPLRGLPTLPLDRGLIAVVAVLLGSTAFDSFGASQEWQIRDMSTLGDTVALVVFVLVVGLAFVVAAMATGGVSRAQRRELPGDLVHTLVPIVVGYVFAHYLTYLVEKGQRAVIDLLSVDATPSFWLSERPMLVGTLKVAFVVGGHILAVLAAHDRALLTLPRAHRLTGQLAMMVLMVAYTFMGLYLLLSV</sequence>
<feature type="transmembrane region" description="Helical" evidence="1">
    <location>
        <begin position="228"/>
        <end position="251"/>
    </location>
</feature>
<feature type="transmembrane region" description="Helical" evidence="1">
    <location>
        <begin position="144"/>
        <end position="161"/>
    </location>
</feature>
<dbReference type="Proteomes" id="UP000282515">
    <property type="component" value="Unassembled WGS sequence"/>
</dbReference>
<feature type="transmembrane region" description="Helical" evidence="1">
    <location>
        <begin position="64"/>
        <end position="83"/>
    </location>
</feature>
<evidence type="ECO:0000313" key="3">
    <source>
        <dbReference type="Proteomes" id="UP000282515"/>
    </source>
</evidence>
<organism evidence="2 3">
    <name type="scientific">Aeromicrobium phragmitis</name>
    <dbReference type="NCBI Taxonomy" id="2478914"/>
    <lineage>
        <taxon>Bacteria</taxon>
        <taxon>Bacillati</taxon>
        <taxon>Actinomycetota</taxon>
        <taxon>Actinomycetes</taxon>
        <taxon>Propionibacteriales</taxon>
        <taxon>Nocardioidaceae</taxon>
        <taxon>Aeromicrobium</taxon>
    </lineage>
</organism>
<keyword evidence="1" id="KW-0812">Transmembrane</keyword>
<evidence type="ECO:0000256" key="1">
    <source>
        <dbReference type="SAM" id="Phobius"/>
    </source>
</evidence>
<feature type="transmembrane region" description="Helical" evidence="1">
    <location>
        <begin position="173"/>
        <end position="191"/>
    </location>
</feature>
<dbReference type="AlphaFoldDB" id="A0A3L8PKC4"/>
<feature type="transmembrane region" description="Helical" evidence="1">
    <location>
        <begin position="95"/>
        <end position="114"/>
    </location>
</feature>
<protein>
    <recommendedName>
        <fullName evidence="4">Fenitrothion hydrolase</fullName>
    </recommendedName>
</protein>
<reference evidence="2 3" key="1">
    <citation type="submission" date="2018-10" db="EMBL/GenBank/DDBJ databases">
        <title>Aeromicrobium sp. 9W16Y-2 whole genome shotgun sequence.</title>
        <authorList>
            <person name="Li F."/>
        </authorList>
    </citation>
    <scope>NUCLEOTIDE SEQUENCE [LARGE SCALE GENOMIC DNA]</scope>
    <source>
        <strain evidence="2 3">9W16Y-2</strain>
    </source>
</reference>
<keyword evidence="1" id="KW-0472">Membrane</keyword>
<proteinExistence type="predicted"/>
<gene>
    <name evidence="2" type="ORF">D9V41_13205</name>
</gene>
<keyword evidence="1" id="KW-1133">Transmembrane helix</keyword>
<comment type="caution">
    <text evidence="2">The sequence shown here is derived from an EMBL/GenBank/DDBJ whole genome shotgun (WGS) entry which is preliminary data.</text>
</comment>